<dbReference type="CDD" id="cd00085">
    <property type="entry name" value="HNHc"/>
    <property type="match status" value="1"/>
</dbReference>
<proteinExistence type="predicted"/>
<feature type="region of interest" description="Disordered" evidence="1">
    <location>
        <begin position="88"/>
        <end position="130"/>
    </location>
</feature>
<gene>
    <name evidence="2" type="ORF">HU230_19935</name>
</gene>
<dbReference type="AlphaFoldDB" id="A0A973WR84"/>
<reference evidence="2" key="1">
    <citation type="submission" date="2020-06" db="EMBL/GenBank/DDBJ databases">
        <title>Whole Genome Sequence of Bradyrhizobium sp. Strain 66S1MB.</title>
        <authorList>
            <person name="Bromfield E."/>
            <person name="Cloutier S."/>
        </authorList>
    </citation>
    <scope>NUCLEOTIDE SEQUENCE</scope>
    <source>
        <strain evidence="2">66S1MB</strain>
    </source>
</reference>
<keyword evidence="2" id="KW-0378">Hydrolase</keyword>
<dbReference type="EMBL" id="JABWSX010000001">
    <property type="protein sequence ID" value="NVL07976.1"/>
    <property type="molecule type" value="Genomic_DNA"/>
</dbReference>
<dbReference type="InterPro" id="IPR003615">
    <property type="entry name" value="HNH_nuc"/>
</dbReference>
<dbReference type="GO" id="GO:0004519">
    <property type="term" value="F:endonuclease activity"/>
    <property type="evidence" value="ECO:0007669"/>
    <property type="project" value="UniProtKB-KW"/>
</dbReference>
<dbReference type="Gene3D" id="1.10.30.50">
    <property type="match status" value="1"/>
</dbReference>
<accession>A0A973WR84</accession>
<sequence length="130" mass="14827">MSRTVAEWIGKTDDSRPPPHVRLRIFERHGGRCHFSDRRIMPGDHWDVDHVKALINGGENRESNMAPILRGKPHKEKTAQDVAEKSRNYRKRAKHVGALPPSRQKIQSRGFAKAPAKCTASSPIEKWRGF</sequence>
<organism evidence="2">
    <name type="scientific">Bradyrhizobium quebecense</name>
    <dbReference type="NCBI Taxonomy" id="2748629"/>
    <lineage>
        <taxon>Bacteria</taxon>
        <taxon>Pseudomonadati</taxon>
        <taxon>Pseudomonadota</taxon>
        <taxon>Alphaproteobacteria</taxon>
        <taxon>Hyphomicrobiales</taxon>
        <taxon>Nitrobacteraceae</taxon>
        <taxon>Bradyrhizobium</taxon>
    </lineage>
</organism>
<evidence type="ECO:0000256" key="1">
    <source>
        <dbReference type="SAM" id="MobiDB-lite"/>
    </source>
</evidence>
<name>A0A973WR84_9BRAD</name>
<protein>
    <submittedName>
        <fullName evidence="2">HNH endonuclease</fullName>
    </submittedName>
</protein>
<comment type="caution">
    <text evidence="2">The sequence shown here is derived from an EMBL/GenBank/DDBJ whole genome shotgun (WGS) entry which is preliminary data.</text>
</comment>
<dbReference type="RefSeq" id="WP_176531572.1">
    <property type="nucleotide sequence ID" value="NZ_CP088022.1"/>
</dbReference>
<keyword evidence="2" id="KW-0540">Nuclease</keyword>
<keyword evidence="2" id="KW-0255">Endonuclease</keyword>
<evidence type="ECO:0000313" key="2">
    <source>
        <dbReference type="EMBL" id="NVL07976.1"/>
    </source>
</evidence>